<dbReference type="AlphaFoldDB" id="A0A0G1XZT2"/>
<name>A0A0G1XZT2_9BACT</name>
<organism evidence="1 2">
    <name type="scientific">Candidatus Amesbacteria bacterium GW2011_GWA1_48_9</name>
    <dbReference type="NCBI Taxonomy" id="1618355"/>
    <lineage>
        <taxon>Bacteria</taxon>
        <taxon>Candidatus Amesiibacteriota</taxon>
    </lineage>
</organism>
<feature type="non-terminal residue" evidence="1">
    <location>
        <position position="1"/>
    </location>
</feature>
<sequence length="125" mass="13958">PGSHPYLLIVSHLRGVKAKCMKLFILYNMNMDPLTRLFTRAAHGLGIYPHEGKKVVYIRDGELFEGEVIGQSAFCGHTKLKDVTEETLLGILVEAANALNVAPRKIEARLAAGDKVIYRRDREIV</sequence>
<evidence type="ECO:0000313" key="2">
    <source>
        <dbReference type="Proteomes" id="UP000034637"/>
    </source>
</evidence>
<dbReference type="Proteomes" id="UP000034637">
    <property type="component" value="Unassembled WGS sequence"/>
</dbReference>
<protein>
    <submittedName>
        <fullName evidence="1">Uncharacterized protein</fullName>
    </submittedName>
</protein>
<comment type="caution">
    <text evidence="1">The sequence shown here is derived from an EMBL/GenBank/DDBJ whole genome shotgun (WGS) entry which is preliminary data.</text>
</comment>
<accession>A0A0G1XZT2</accession>
<gene>
    <name evidence="1" type="ORF">UY33_C0022G0012</name>
</gene>
<evidence type="ECO:0000313" key="1">
    <source>
        <dbReference type="EMBL" id="KKU99805.1"/>
    </source>
</evidence>
<reference evidence="1 2" key="1">
    <citation type="journal article" date="2015" name="Nature">
        <title>rRNA introns, odd ribosomes, and small enigmatic genomes across a large radiation of phyla.</title>
        <authorList>
            <person name="Brown C.T."/>
            <person name="Hug L.A."/>
            <person name="Thomas B.C."/>
            <person name="Sharon I."/>
            <person name="Castelle C.J."/>
            <person name="Singh A."/>
            <person name="Wilkins M.J."/>
            <person name="Williams K.H."/>
            <person name="Banfield J.F."/>
        </authorList>
    </citation>
    <scope>NUCLEOTIDE SEQUENCE [LARGE SCALE GENOMIC DNA]</scope>
</reference>
<dbReference type="EMBL" id="LCPP01000022">
    <property type="protein sequence ID" value="KKU99805.1"/>
    <property type="molecule type" value="Genomic_DNA"/>
</dbReference>
<proteinExistence type="predicted"/>